<dbReference type="SUPFAM" id="SSF52540">
    <property type="entry name" value="P-loop containing nucleoside triphosphate hydrolases"/>
    <property type="match status" value="1"/>
</dbReference>
<reference evidence="6 7" key="1">
    <citation type="submission" date="2022-11" db="EMBL/GenBank/DDBJ databases">
        <title>Minimal conservation of predation-associated metabolite biosynthetic gene clusters underscores biosynthetic potential of Myxococcota including descriptions for ten novel species: Archangium lansinium sp. nov., Myxococcus landrumus sp. nov., Nannocystis bai.</title>
        <authorList>
            <person name="Ahearne A."/>
            <person name="Stevens C."/>
            <person name="Dowd S."/>
        </authorList>
    </citation>
    <scope>NUCLEOTIDE SEQUENCE [LARGE SCALE GENOMIC DNA]</scope>
    <source>
        <strain evidence="6 7">RJM3</strain>
    </source>
</reference>
<evidence type="ECO:0000256" key="2">
    <source>
        <dbReference type="ARBA" id="ARBA00022741"/>
    </source>
</evidence>
<dbReference type="CDD" id="cd19481">
    <property type="entry name" value="RecA-like_protease"/>
    <property type="match status" value="1"/>
</dbReference>
<protein>
    <submittedName>
        <fullName evidence="6">ATP-binding protein</fullName>
    </submittedName>
</protein>
<feature type="domain" description="AAA+ ATPase" evidence="5">
    <location>
        <begin position="460"/>
        <end position="592"/>
    </location>
</feature>
<proteinExistence type="inferred from homology"/>
<dbReference type="InterPro" id="IPR003959">
    <property type="entry name" value="ATPase_AAA_core"/>
</dbReference>
<evidence type="ECO:0000313" key="6">
    <source>
        <dbReference type="EMBL" id="MDC0747846.1"/>
    </source>
</evidence>
<evidence type="ECO:0000256" key="3">
    <source>
        <dbReference type="ARBA" id="ARBA00022840"/>
    </source>
</evidence>
<dbReference type="Gene3D" id="3.40.50.300">
    <property type="entry name" value="P-loop containing nucleotide triphosphate hydrolases"/>
    <property type="match status" value="1"/>
</dbReference>
<dbReference type="GO" id="GO:0005524">
    <property type="term" value="F:ATP binding"/>
    <property type="evidence" value="ECO:0007669"/>
    <property type="project" value="UniProtKB-KW"/>
</dbReference>
<evidence type="ECO:0000256" key="4">
    <source>
        <dbReference type="SAM" id="MobiDB-lite"/>
    </source>
</evidence>
<keyword evidence="3 6" id="KW-0067">ATP-binding</keyword>
<organism evidence="6 7">
    <name type="scientific">Polyangium mundeleinium</name>
    <dbReference type="NCBI Taxonomy" id="2995306"/>
    <lineage>
        <taxon>Bacteria</taxon>
        <taxon>Pseudomonadati</taxon>
        <taxon>Myxococcota</taxon>
        <taxon>Polyangia</taxon>
        <taxon>Polyangiales</taxon>
        <taxon>Polyangiaceae</taxon>
        <taxon>Polyangium</taxon>
    </lineage>
</organism>
<comment type="similarity">
    <text evidence="1">Belongs to the AAA ATPase family.</text>
</comment>
<dbReference type="InterPro" id="IPR050221">
    <property type="entry name" value="26S_Proteasome_ATPase"/>
</dbReference>
<dbReference type="EMBL" id="JAQNDO010000001">
    <property type="protein sequence ID" value="MDC0747846.1"/>
    <property type="molecule type" value="Genomic_DNA"/>
</dbReference>
<dbReference type="InterPro" id="IPR003593">
    <property type="entry name" value="AAA+_ATPase"/>
</dbReference>
<dbReference type="PANTHER" id="PTHR23073">
    <property type="entry name" value="26S PROTEASOME REGULATORY SUBUNIT"/>
    <property type="match status" value="1"/>
</dbReference>
<dbReference type="RefSeq" id="WP_271926539.1">
    <property type="nucleotide sequence ID" value="NZ_JAQNDO010000001.1"/>
</dbReference>
<keyword evidence="2" id="KW-0547">Nucleotide-binding</keyword>
<dbReference type="Pfam" id="PF00004">
    <property type="entry name" value="AAA"/>
    <property type="match status" value="1"/>
</dbReference>
<keyword evidence="7" id="KW-1185">Reference proteome</keyword>
<feature type="region of interest" description="Disordered" evidence="4">
    <location>
        <begin position="1"/>
        <end position="29"/>
    </location>
</feature>
<accession>A0ABT5F186</accession>
<evidence type="ECO:0000259" key="5">
    <source>
        <dbReference type="SMART" id="SM00382"/>
    </source>
</evidence>
<name>A0ABT5F186_9BACT</name>
<evidence type="ECO:0000256" key="1">
    <source>
        <dbReference type="ARBA" id="ARBA00006914"/>
    </source>
</evidence>
<dbReference type="Proteomes" id="UP001221411">
    <property type="component" value="Unassembled WGS sequence"/>
</dbReference>
<feature type="compositionally biased region" description="Polar residues" evidence="4">
    <location>
        <begin position="15"/>
        <end position="29"/>
    </location>
</feature>
<evidence type="ECO:0000313" key="7">
    <source>
        <dbReference type="Proteomes" id="UP001221411"/>
    </source>
</evidence>
<sequence>MSKPTTSDPLLVSQPAATTSAPQPTVSTTSGLSLRTFALAALARTTLSGNVNSGAEATILRNHLTAAVAPTGSWRTSLAAYLEAPAPADRPLLDLSRALGSSLVEALTIALAAAVDEDPLVGRLVAHVLGRADTARPTLGLVAEAFAEATSEGARAMDIVLTGAALSSGLLELRDEAAPLPERALVVPLPLVLALAGRDQVFPGTAIGLGRLSAVPLHPSLHEEARSHARALAAAGPARRALVLRASPGAEGRTIATVIAAELGGRAAFVETDRTAGLGPWLFSRRLLPVFCFDLAPGERKQIPAIAHYGGPVLVLCGSDGHIDGRELSPLEFTPARPSRAEREPLWRDAIGGEELAQKLAITHRHRAGRIAEIGRIARHHATLCGREKPLEEDVLAASRTSEGGGLGALAQPIADSIGDDALVLGEALRTELRILLLRCRSRDELAEGLGPSARARYHAGLRALFVGPSGTGKTLAAAWIATRLALPLFRVDLASVTSKYIGETEKNLAQLFARAEETEVVLLFDEADALFGKRTDVRDANDKFANAQTNYLLQRIESFDGIAILTSNAKSRLDAAFARRLDAIIEFPLPGPEERRALWLAHLGGAHRIAPRDLNRLAAAVDLSGGHIRNVVLTAAVLAREEKRPIEMADVVCGLAGEYRKLGRSVPAEFR</sequence>
<dbReference type="InterPro" id="IPR027417">
    <property type="entry name" value="P-loop_NTPase"/>
</dbReference>
<dbReference type="SMART" id="SM00382">
    <property type="entry name" value="AAA"/>
    <property type="match status" value="1"/>
</dbReference>
<gene>
    <name evidence="6" type="ORF">POL67_41325</name>
</gene>
<comment type="caution">
    <text evidence="6">The sequence shown here is derived from an EMBL/GenBank/DDBJ whole genome shotgun (WGS) entry which is preliminary data.</text>
</comment>